<evidence type="ECO:0000313" key="2">
    <source>
        <dbReference type="Proteomes" id="UP001143330"/>
    </source>
</evidence>
<dbReference type="RefSeq" id="WP_271180653.1">
    <property type="nucleotide sequence ID" value="NZ_BSFM01000017.1"/>
</dbReference>
<comment type="caution">
    <text evidence="1">The sequence shown here is derived from an EMBL/GenBank/DDBJ whole genome shotgun (WGS) entry which is preliminary data.</text>
</comment>
<evidence type="ECO:0000313" key="1">
    <source>
        <dbReference type="EMBL" id="GLK86040.1"/>
    </source>
</evidence>
<dbReference type="Proteomes" id="UP001143330">
    <property type="component" value="Unassembled WGS sequence"/>
</dbReference>
<dbReference type="AlphaFoldDB" id="A0A9W6JY56"/>
<sequence>MPEPQIAEIMGFTSAGAVANACKRLGVQLAHRRDGDFAVPVVIAKEARPGLDEEAAIRRIDRKELAARLLNTIGALGADHVDDVLDDMD</sequence>
<reference evidence="1" key="1">
    <citation type="journal article" date="2014" name="Int. J. Syst. Evol. Microbiol.">
        <title>Complete genome sequence of Corynebacterium casei LMG S-19264T (=DSM 44701T), isolated from a smear-ripened cheese.</title>
        <authorList>
            <consortium name="US DOE Joint Genome Institute (JGI-PGF)"/>
            <person name="Walter F."/>
            <person name="Albersmeier A."/>
            <person name="Kalinowski J."/>
            <person name="Ruckert C."/>
        </authorList>
    </citation>
    <scope>NUCLEOTIDE SEQUENCE</scope>
    <source>
        <strain evidence="1">VKM B-2789</strain>
    </source>
</reference>
<gene>
    <name evidence="1" type="ORF">GCM10017653_41100</name>
</gene>
<reference evidence="1" key="2">
    <citation type="submission" date="2023-01" db="EMBL/GenBank/DDBJ databases">
        <authorList>
            <person name="Sun Q."/>
            <person name="Evtushenko L."/>
        </authorList>
    </citation>
    <scope>NUCLEOTIDE SEQUENCE</scope>
    <source>
        <strain evidence="1">VKM B-2789</strain>
    </source>
</reference>
<keyword evidence="2" id="KW-1185">Reference proteome</keyword>
<dbReference type="EMBL" id="BSFM01000017">
    <property type="protein sequence ID" value="GLK86040.1"/>
    <property type="molecule type" value="Genomic_DNA"/>
</dbReference>
<protein>
    <submittedName>
        <fullName evidence="1">Uncharacterized protein</fullName>
    </submittedName>
</protein>
<name>A0A9W6JY56_9HYPH</name>
<proteinExistence type="predicted"/>
<accession>A0A9W6JY56</accession>
<organism evidence="1 2">
    <name type="scientific">Ancylobacter defluvii</name>
    <dbReference type="NCBI Taxonomy" id="1282440"/>
    <lineage>
        <taxon>Bacteria</taxon>
        <taxon>Pseudomonadati</taxon>
        <taxon>Pseudomonadota</taxon>
        <taxon>Alphaproteobacteria</taxon>
        <taxon>Hyphomicrobiales</taxon>
        <taxon>Xanthobacteraceae</taxon>
        <taxon>Ancylobacter</taxon>
    </lineage>
</organism>